<dbReference type="InterPro" id="IPR003607">
    <property type="entry name" value="HD/PDEase_dom"/>
</dbReference>
<dbReference type="CDD" id="cd00077">
    <property type="entry name" value="HDc"/>
    <property type="match status" value="1"/>
</dbReference>
<dbReference type="Pfam" id="PF13487">
    <property type="entry name" value="HD_5"/>
    <property type="match status" value="1"/>
</dbReference>
<gene>
    <name evidence="6" type="ORF">IAB44_10535</name>
</gene>
<evidence type="ECO:0000259" key="5">
    <source>
        <dbReference type="PROSITE" id="PS51832"/>
    </source>
</evidence>
<dbReference type="Gene3D" id="1.10.3210.10">
    <property type="entry name" value="Hypothetical protein af1432"/>
    <property type="match status" value="1"/>
</dbReference>
<comment type="function">
    <text evidence="2">May play the central regulatory role in sporulation. It may be an element of the effector pathway responsible for the activation of sporulation genes in response to nutritional stress. Spo0A may act in concert with spo0H (a sigma factor) to control the expression of some genes that are critical to the sporulation process.</text>
</comment>
<dbReference type="SUPFAM" id="SSF109604">
    <property type="entry name" value="HD-domain/PDEase-like"/>
    <property type="match status" value="1"/>
</dbReference>
<dbReference type="SUPFAM" id="SSF52172">
    <property type="entry name" value="CheY-like"/>
    <property type="match status" value="1"/>
</dbReference>
<dbReference type="InterPro" id="IPR037522">
    <property type="entry name" value="HD_GYP_dom"/>
</dbReference>
<comment type="caution">
    <text evidence="6">The sequence shown here is derived from an EMBL/GenBank/DDBJ whole genome shotgun (WGS) entry which is preliminary data.</text>
</comment>
<dbReference type="InterPro" id="IPR011006">
    <property type="entry name" value="CheY-like_superfamily"/>
</dbReference>
<proteinExistence type="predicted"/>
<dbReference type="EMBL" id="DVIQ01000063">
    <property type="protein sequence ID" value="HIS31967.1"/>
    <property type="molecule type" value="Genomic_DNA"/>
</dbReference>
<dbReference type="AlphaFoldDB" id="A0A9D1JKE2"/>
<dbReference type="PANTHER" id="PTHR45228">
    <property type="entry name" value="CYCLIC DI-GMP PHOSPHODIESTERASE TM_0186-RELATED"/>
    <property type="match status" value="1"/>
</dbReference>
<protein>
    <recommendedName>
        <fullName evidence="1">Stage 0 sporulation protein A homolog</fullName>
    </recommendedName>
</protein>
<accession>A0A9D1JKE2</accession>
<dbReference type="Proteomes" id="UP000823935">
    <property type="component" value="Unassembled WGS sequence"/>
</dbReference>
<dbReference type="SMART" id="SM00448">
    <property type="entry name" value="REC"/>
    <property type="match status" value="1"/>
</dbReference>
<dbReference type="CDD" id="cd00156">
    <property type="entry name" value="REC"/>
    <property type="match status" value="1"/>
</dbReference>
<dbReference type="Pfam" id="PF00072">
    <property type="entry name" value="Response_reg"/>
    <property type="match status" value="1"/>
</dbReference>
<evidence type="ECO:0000313" key="6">
    <source>
        <dbReference type="EMBL" id="HIS31967.1"/>
    </source>
</evidence>
<dbReference type="Gene3D" id="3.40.50.2300">
    <property type="match status" value="1"/>
</dbReference>
<dbReference type="InterPro" id="IPR001789">
    <property type="entry name" value="Sig_transdc_resp-reg_receiver"/>
</dbReference>
<name>A0A9D1JKE2_9FIRM</name>
<dbReference type="PANTHER" id="PTHR45228:SF8">
    <property type="entry name" value="TWO-COMPONENT RESPONSE REGULATOR-RELATED"/>
    <property type="match status" value="1"/>
</dbReference>
<keyword evidence="3" id="KW-0597">Phosphoprotein</keyword>
<dbReference type="InterPro" id="IPR052020">
    <property type="entry name" value="Cyclic_di-GMP/3'3'-cGAMP_PDE"/>
</dbReference>
<organism evidence="6 7">
    <name type="scientific">Candidatus Limivivens intestinipullorum</name>
    <dbReference type="NCBI Taxonomy" id="2840858"/>
    <lineage>
        <taxon>Bacteria</taxon>
        <taxon>Bacillati</taxon>
        <taxon>Bacillota</taxon>
        <taxon>Clostridia</taxon>
        <taxon>Lachnospirales</taxon>
        <taxon>Lachnospiraceae</taxon>
        <taxon>Lachnospiraceae incertae sedis</taxon>
        <taxon>Candidatus Limivivens</taxon>
    </lineage>
</organism>
<reference evidence="6" key="1">
    <citation type="submission" date="2020-10" db="EMBL/GenBank/DDBJ databases">
        <authorList>
            <person name="Gilroy R."/>
        </authorList>
    </citation>
    <scope>NUCLEOTIDE SEQUENCE</scope>
    <source>
        <strain evidence="6">CHK190-19873</strain>
    </source>
</reference>
<feature type="modified residue" description="4-aspartylphosphate" evidence="3">
    <location>
        <position position="66"/>
    </location>
</feature>
<feature type="domain" description="HD-GYP" evidence="5">
    <location>
        <begin position="160"/>
        <end position="365"/>
    </location>
</feature>
<dbReference type="PROSITE" id="PS50110">
    <property type="entry name" value="RESPONSE_REGULATORY"/>
    <property type="match status" value="1"/>
</dbReference>
<evidence type="ECO:0000256" key="2">
    <source>
        <dbReference type="ARBA" id="ARBA00024867"/>
    </source>
</evidence>
<evidence type="ECO:0000256" key="1">
    <source>
        <dbReference type="ARBA" id="ARBA00018672"/>
    </source>
</evidence>
<sequence length="366" mass="41298">MGTEISENSSEEMLPVILIVDDDELNRAILTNIFSRFYTIEEAENGEEGLEKILGESGRLAAVLLDVMMPGMDGIQVLRKLKAYRLLEQIPVFLITAETSDSTMKEAYELGVMDVIGKPVIPYMVERRVNSVVELFRARKRLGSVVERQQSEILEQARQINQLNQGMIESLSTAIEFRSGESGAHVRRIHDITHFMLTATDMGAGLSEMEIEQISLAAITHDVGKIAIPDAILNKPGRLTPEEYEIMKQHTVQGASLLAKIPQMRGHKAFQYAYDIARHHHERWDGRGYPDGLKENEISVWSQIVSLADVYDALISKRVYKDAFECGEAVRMIREGQCGVFNPALLECFMEIEPKLRRLYAAEQNT</sequence>
<feature type="domain" description="Response regulatory" evidence="4">
    <location>
        <begin position="16"/>
        <end position="133"/>
    </location>
</feature>
<dbReference type="GO" id="GO:0000160">
    <property type="term" value="P:phosphorelay signal transduction system"/>
    <property type="evidence" value="ECO:0007669"/>
    <property type="project" value="InterPro"/>
</dbReference>
<dbReference type="PROSITE" id="PS51832">
    <property type="entry name" value="HD_GYP"/>
    <property type="match status" value="1"/>
</dbReference>
<reference evidence="6" key="2">
    <citation type="journal article" date="2021" name="PeerJ">
        <title>Extensive microbial diversity within the chicken gut microbiome revealed by metagenomics and culture.</title>
        <authorList>
            <person name="Gilroy R."/>
            <person name="Ravi A."/>
            <person name="Getino M."/>
            <person name="Pursley I."/>
            <person name="Horton D.L."/>
            <person name="Alikhan N.F."/>
            <person name="Baker D."/>
            <person name="Gharbi K."/>
            <person name="Hall N."/>
            <person name="Watson M."/>
            <person name="Adriaenssens E.M."/>
            <person name="Foster-Nyarko E."/>
            <person name="Jarju S."/>
            <person name="Secka A."/>
            <person name="Antonio M."/>
            <person name="Oren A."/>
            <person name="Chaudhuri R.R."/>
            <person name="La Ragione R."/>
            <person name="Hildebrand F."/>
            <person name="Pallen M.J."/>
        </authorList>
    </citation>
    <scope>NUCLEOTIDE SEQUENCE</scope>
    <source>
        <strain evidence="6">CHK190-19873</strain>
    </source>
</reference>
<evidence type="ECO:0000313" key="7">
    <source>
        <dbReference type="Proteomes" id="UP000823935"/>
    </source>
</evidence>
<evidence type="ECO:0000256" key="3">
    <source>
        <dbReference type="PROSITE-ProRule" id="PRU00169"/>
    </source>
</evidence>
<evidence type="ECO:0000259" key="4">
    <source>
        <dbReference type="PROSITE" id="PS50110"/>
    </source>
</evidence>